<protein>
    <submittedName>
        <fullName evidence="2">Uncharacterized protein</fullName>
    </submittedName>
</protein>
<feature type="region of interest" description="Disordered" evidence="1">
    <location>
        <begin position="1"/>
        <end position="22"/>
    </location>
</feature>
<dbReference type="Proteomes" id="UP001417504">
    <property type="component" value="Unassembled WGS sequence"/>
</dbReference>
<keyword evidence="3" id="KW-1185">Reference proteome</keyword>
<reference evidence="2 3" key="1">
    <citation type="submission" date="2024-01" db="EMBL/GenBank/DDBJ databases">
        <title>Genome assemblies of Stephania.</title>
        <authorList>
            <person name="Yang L."/>
        </authorList>
    </citation>
    <scope>NUCLEOTIDE SEQUENCE [LARGE SCALE GENOMIC DNA]</scope>
    <source>
        <strain evidence="2">QJT</strain>
        <tissue evidence="2">Leaf</tissue>
    </source>
</reference>
<name>A0AAP0NN67_9MAGN</name>
<organism evidence="2 3">
    <name type="scientific">Stephania japonica</name>
    <dbReference type="NCBI Taxonomy" id="461633"/>
    <lineage>
        <taxon>Eukaryota</taxon>
        <taxon>Viridiplantae</taxon>
        <taxon>Streptophyta</taxon>
        <taxon>Embryophyta</taxon>
        <taxon>Tracheophyta</taxon>
        <taxon>Spermatophyta</taxon>
        <taxon>Magnoliopsida</taxon>
        <taxon>Ranunculales</taxon>
        <taxon>Menispermaceae</taxon>
        <taxon>Menispermoideae</taxon>
        <taxon>Cissampelideae</taxon>
        <taxon>Stephania</taxon>
    </lineage>
</organism>
<sequence>MLEAPTNSRFAQRCKSRPEPIESVDYSRTRSAILACLDRHGKRFSSQSPTPLVLLPSPSLPSISTPPSSQPLTKVQETQASLLQADPILQLKAHKLSQTQVHDALATKSSTLTPPPPFSFLTPPIINLGTYYIRKSSEKKLEVRLRVTCKLANVQMETVMESKLAVKCEVIVMLRNILPTLENLFETKVLLSMMAKTCQNDGEDMSMLGRFLYRVTNNVIAALCCGFKNCPVVES</sequence>
<evidence type="ECO:0000256" key="1">
    <source>
        <dbReference type="SAM" id="MobiDB-lite"/>
    </source>
</evidence>
<proteinExistence type="predicted"/>
<accession>A0AAP0NN67</accession>
<dbReference type="AlphaFoldDB" id="A0AAP0NN67"/>
<dbReference type="EMBL" id="JBBNAE010000007">
    <property type="protein sequence ID" value="KAK9110381.1"/>
    <property type="molecule type" value="Genomic_DNA"/>
</dbReference>
<comment type="caution">
    <text evidence="2">The sequence shown here is derived from an EMBL/GenBank/DDBJ whole genome shotgun (WGS) entry which is preliminary data.</text>
</comment>
<feature type="compositionally biased region" description="Polar residues" evidence="1">
    <location>
        <begin position="1"/>
        <end position="10"/>
    </location>
</feature>
<evidence type="ECO:0000313" key="3">
    <source>
        <dbReference type="Proteomes" id="UP001417504"/>
    </source>
</evidence>
<gene>
    <name evidence="2" type="ORF">Sjap_018441</name>
</gene>
<evidence type="ECO:0000313" key="2">
    <source>
        <dbReference type="EMBL" id="KAK9110381.1"/>
    </source>
</evidence>